<reference evidence="1 2" key="1">
    <citation type="submission" date="2018-05" db="EMBL/GenBank/DDBJ databases">
        <title>A metagenomic window into the 2 km-deep terrestrial subsurface aquifer revealed taxonomically and functionally diverse microbial community comprising novel uncultured bacterial lineages.</title>
        <authorList>
            <person name="Kadnikov V.V."/>
            <person name="Mardanov A.V."/>
            <person name="Beletsky A.V."/>
            <person name="Banks D."/>
            <person name="Pimenov N.V."/>
            <person name="Frank Y.A."/>
            <person name="Karnachuk O.V."/>
            <person name="Ravin N.V."/>
        </authorList>
    </citation>
    <scope>NUCLEOTIDE SEQUENCE [LARGE SCALE GENOMIC DNA]</scope>
    <source>
        <strain evidence="1">BY</strain>
    </source>
</reference>
<sequence length="41" mass="4834">MCVETVDGSIERRVPPLHERQTFFRKLEALESPEQKIPRIP</sequence>
<accession>A0A2Z4YAK4</accession>
<organism evidence="1 2">
    <name type="scientific">Sumerlaea chitinivorans</name>
    <dbReference type="NCBI Taxonomy" id="2250252"/>
    <lineage>
        <taxon>Bacteria</taxon>
        <taxon>Candidatus Sumerlaeota</taxon>
        <taxon>Candidatus Sumerlaeia</taxon>
        <taxon>Candidatus Sumerlaeales</taxon>
        <taxon>Candidatus Sumerlaeaceae</taxon>
        <taxon>Candidatus Sumerlaea</taxon>
    </lineage>
</organism>
<protein>
    <submittedName>
        <fullName evidence="1">Uncharacterized protein</fullName>
    </submittedName>
</protein>
<evidence type="ECO:0000313" key="1">
    <source>
        <dbReference type="EMBL" id="AXA37453.1"/>
    </source>
</evidence>
<proteinExistence type="predicted"/>
<evidence type="ECO:0000313" key="2">
    <source>
        <dbReference type="Proteomes" id="UP000262583"/>
    </source>
</evidence>
<dbReference type="AlphaFoldDB" id="A0A2Z4YAK4"/>
<dbReference type="KEGG" id="schv:BRCON_2711"/>
<dbReference type="Proteomes" id="UP000262583">
    <property type="component" value="Chromosome"/>
</dbReference>
<gene>
    <name evidence="1" type="ORF">BRCON_2711</name>
</gene>
<name>A0A2Z4YAK4_SUMC1</name>
<dbReference type="EMBL" id="CP030759">
    <property type="protein sequence ID" value="AXA37453.1"/>
    <property type="molecule type" value="Genomic_DNA"/>
</dbReference>